<sequence length="97" mass="11353">MLEALPQTLQTNLKIYLWILGITVSGLYVFFYASGKKIFFPGDYYRIVGPRRVYVPLGGTLIVSLSLYIILTTKLWMYILMFISIFVIYRLVFKKKL</sequence>
<keyword evidence="1" id="KW-0472">Membrane</keyword>
<keyword evidence="1" id="KW-0812">Transmembrane</keyword>
<feature type="transmembrane region" description="Helical" evidence="1">
    <location>
        <begin position="15"/>
        <end position="33"/>
    </location>
</feature>
<evidence type="ECO:0000256" key="1">
    <source>
        <dbReference type="SAM" id="Phobius"/>
    </source>
</evidence>
<reference evidence="2 3" key="1">
    <citation type="journal article" date="2016" name="Nat. Commun.">
        <title>Thousands of microbial genomes shed light on interconnected biogeochemical processes in an aquifer system.</title>
        <authorList>
            <person name="Anantharaman K."/>
            <person name="Brown C.T."/>
            <person name="Hug L.A."/>
            <person name="Sharon I."/>
            <person name="Castelle C.J."/>
            <person name="Probst A.J."/>
            <person name="Thomas B.C."/>
            <person name="Singh A."/>
            <person name="Wilkins M.J."/>
            <person name="Karaoz U."/>
            <person name="Brodie E.L."/>
            <person name="Williams K.H."/>
            <person name="Hubbard S.S."/>
            <person name="Banfield J.F."/>
        </authorList>
    </citation>
    <scope>NUCLEOTIDE SEQUENCE [LARGE SCALE GENOMIC DNA]</scope>
</reference>
<protein>
    <submittedName>
        <fullName evidence="2">Uncharacterized protein</fullName>
    </submittedName>
</protein>
<comment type="caution">
    <text evidence="2">The sequence shown here is derived from an EMBL/GenBank/DDBJ whole genome shotgun (WGS) entry which is preliminary data.</text>
</comment>
<name>A0A1F7Y0Z0_9BACT</name>
<proteinExistence type="predicted"/>
<evidence type="ECO:0000313" key="3">
    <source>
        <dbReference type="Proteomes" id="UP000178419"/>
    </source>
</evidence>
<keyword evidence="1" id="KW-1133">Transmembrane helix</keyword>
<dbReference type="Proteomes" id="UP000178419">
    <property type="component" value="Unassembled WGS sequence"/>
</dbReference>
<evidence type="ECO:0000313" key="2">
    <source>
        <dbReference type="EMBL" id="OGM20185.1"/>
    </source>
</evidence>
<organism evidence="2 3">
    <name type="scientific">Candidatus Woesebacteria bacterium RIFCSPHIGHO2_01_FULL_38_9</name>
    <dbReference type="NCBI Taxonomy" id="1802492"/>
    <lineage>
        <taxon>Bacteria</taxon>
        <taxon>Candidatus Woeseibacteriota</taxon>
    </lineage>
</organism>
<feature type="transmembrane region" description="Helical" evidence="1">
    <location>
        <begin position="76"/>
        <end position="93"/>
    </location>
</feature>
<dbReference type="EMBL" id="MGGE01000049">
    <property type="protein sequence ID" value="OGM20185.1"/>
    <property type="molecule type" value="Genomic_DNA"/>
</dbReference>
<dbReference type="AlphaFoldDB" id="A0A1F7Y0Z0"/>
<gene>
    <name evidence="2" type="ORF">A2714_01135</name>
</gene>
<accession>A0A1F7Y0Z0</accession>
<feature type="transmembrane region" description="Helical" evidence="1">
    <location>
        <begin position="53"/>
        <end position="70"/>
    </location>
</feature>